<dbReference type="InterPro" id="IPR015421">
    <property type="entry name" value="PyrdxlP-dep_Trfase_major"/>
</dbReference>
<proteinExistence type="inferred from homology"/>
<comment type="caution">
    <text evidence="5">The sequence shown here is derived from an EMBL/GenBank/DDBJ whole genome shotgun (WGS) entry which is preliminary data.</text>
</comment>
<dbReference type="EMBL" id="JAIXCQ010000001">
    <property type="protein sequence ID" value="MCA5892205.1"/>
    <property type="molecule type" value="Genomic_DNA"/>
</dbReference>
<dbReference type="InterPro" id="IPR015424">
    <property type="entry name" value="PyrdxlP-dep_Trfase"/>
</dbReference>
<dbReference type="EC" id="2.5.1.48" evidence="5"/>
<dbReference type="Proteomes" id="UP001319870">
    <property type="component" value="Unassembled WGS sequence"/>
</dbReference>
<evidence type="ECO:0000256" key="2">
    <source>
        <dbReference type="ARBA" id="ARBA00009077"/>
    </source>
</evidence>
<dbReference type="CDD" id="cd00614">
    <property type="entry name" value="CGS_like"/>
    <property type="match status" value="1"/>
</dbReference>
<comment type="similarity">
    <text evidence="2 4">Belongs to the trans-sulfuration enzymes family.</text>
</comment>
<dbReference type="Gene3D" id="3.40.640.10">
    <property type="entry name" value="Type I PLP-dependent aspartate aminotransferase-like (Major domain)"/>
    <property type="match status" value="1"/>
</dbReference>
<accession>A0ABS7ZEM8</accession>
<sequence length="414" mass="42388">MSTPSSEHPDWTTTGFSTRAIHAGQDPDATTGAVVPPIYQVSTYKQDGVGGLRGGYEYSRSANPTRTALEEALAAAESGGLAATGDGGPAARGYAFSSGLAAEDTLLRAVLRPGDHVIVPDDAYGGTYRLVARVFGPWGIEHTPVDLADVDAVRAAVRPETKVVWVETPTNPLLGISDITALAGVAHDAGALLVVDNTFATPYLQQPLALGADVVVHSTTKYIGGHSDVVGGALVVATAAQLPGGLASPAGGTDVAGAVGFHQNSSGAVAGPFDAWLTLRGLKTLAVRMDRHQANAAAVAEFLVAHPAVTEVIYPGLTSHPGHELAARQMSGFGGMVSFRTGSEATALDVVARTQVFTLAESLGGVESLIEHPGRMTHGSVAGTSLEVPEDLVRVSVGIEDAEDLVADLARALA</sequence>
<protein>
    <submittedName>
        <fullName evidence="5">Cystathionine gamma-synthase</fullName>
        <ecNumber evidence="5">2.5.1.48</ecNumber>
    </submittedName>
</protein>
<dbReference type="PIRSF" id="PIRSF001434">
    <property type="entry name" value="CGS"/>
    <property type="match status" value="1"/>
</dbReference>
<evidence type="ECO:0000256" key="4">
    <source>
        <dbReference type="RuleBase" id="RU362118"/>
    </source>
</evidence>
<dbReference type="PANTHER" id="PTHR11808">
    <property type="entry name" value="TRANS-SULFURATION ENZYME FAMILY MEMBER"/>
    <property type="match status" value="1"/>
</dbReference>
<dbReference type="InterPro" id="IPR054542">
    <property type="entry name" value="Cys_met_metab_PP"/>
</dbReference>
<dbReference type="NCBIfam" id="NF005871">
    <property type="entry name" value="PRK07811.1"/>
    <property type="match status" value="1"/>
</dbReference>
<reference evidence="5 6" key="1">
    <citation type="submission" date="2021-09" db="EMBL/GenBank/DDBJ databases">
        <title>Isoptericola luteus sp. nov., a novel bacterium isolated from Harbin, the capital city of Heilongjiang province.</title>
        <authorList>
            <person name="Li J."/>
        </authorList>
    </citation>
    <scope>NUCLEOTIDE SEQUENCE [LARGE SCALE GENOMIC DNA]</scope>
    <source>
        <strain evidence="5 6">NEAU-Y5</strain>
    </source>
</reference>
<comment type="cofactor">
    <cofactor evidence="1 4">
        <name>pyridoxal 5'-phosphate</name>
        <dbReference type="ChEBI" id="CHEBI:597326"/>
    </cofactor>
</comment>
<keyword evidence="3 4" id="KW-0663">Pyridoxal phosphate</keyword>
<name>A0ABS7ZEM8_9MICO</name>
<dbReference type="PANTHER" id="PTHR11808:SF15">
    <property type="entry name" value="CYSTATHIONINE GAMMA-LYASE"/>
    <property type="match status" value="1"/>
</dbReference>
<dbReference type="PROSITE" id="PS00868">
    <property type="entry name" value="CYS_MET_METAB_PP"/>
    <property type="match status" value="1"/>
</dbReference>
<dbReference type="Gene3D" id="3.90.1150.10">
    <property type="entry name" value="Aspartate Aminotransferase, domain 1"/>
    <property type="match status" value="1"/>
</dbReference>
<keyword evidence="6" id="KW-1185">Reference proteome</keyword>
<dbReference type="GO" id="GO:0003962">
    <property type="term" value="F:cystathionine gamma-synthase activity"/>
    <property type="evidence" value="ECO:0007669"/>
    <property type="project" value="UniProtKB-EC"/>
</dbReference>
<dbReference type="RefSeq" id="WP_225563919.1">
    <property type="nucleotide sequence ID" value="NZ_JAIXCQ010000001.1"/>
</dbReference>
<evidence type="ECO:0000256" key="1">
    <source>
        <dbReference type="ARBA" id="ARBA00001933"/>
    </source>
</evidence>
<dbReference type="SUPFAM" id="SSF53383">
    <property type="entry name" value="PLP-dependent transferases"/>
    <property type="match status" value="1"/>
</dbReference>
<gene>
    <name evidence="5" type="ORF">LEP48_02430</name>
</gene>
<dbReference type="InterPro" id="IPR000277">
    <property type="entry name" value="Cys/Met-Metab_PyrdxlP-dep_enz"/>
</dbReference>
<evidence type="ECO:0000313" key="5">
    <source>
        <dbReference type="EMBL" id="MCA5892205.1"/>
    </source>
</evidence>
<keyword evidence="5" id="KW-0808">Transferase</keyword>
<evidence type="ECO:0000313" key="6">
    <source>
        <dbReference type="Proteomes" id="UP001319870"/>
    </source>
</evidence>
<evidence type="ECO:0000256" key="3">
    <source>
        <dbReference type="ARBA" id="ARBA00022898"/>
    </source>
</evidence>
<organism evidence="5 6">
    <name type="scientific">Isoptericola luteus</name>
    <dbReference type="NCBI Taxonomy" id="2879484"/>
    <lineage>
        <taxon>Bacteria</taxon>
        <taxon>Bacillati</taxon>
        <taxon>Actinomycetota</taxon>
        <taxon>Actinomycetes</taxon>
        <taxon>Micrococcales</taxon>
        <taxon>Promicromonosporaceae</taxon>
        <taxon>Isoptericola</taxon>
    </lineage>
</organism>
<dbReference type="Pfam" id="PF01053">
    <property type="entry name" value="Cys_Met_Meta_PP"/>
    <property type="match status" value="1"/>
</dbReference>
<dbReference type="InterPro" id="IPR015422">
    <property type="entry name" value="PyrdxlP-dep_Trfase_small"/>
</dbReference>